<dbReference type="PANTHER" id="PTHR12763">
    <property type="match status" value="1"/>
</dbReference>
<dbReference type="SMART" id="SM00271">
    <property type="entry name" value="DnaJ"/>
    <property type="match status" value="1"/>
</dbReference>
<evidence type="ECO:0000256" key="2">
    <source>
        <dbReference type="ARBA" id="ARBA00022692"/>
    </source>
</evidence>
<reference evidence="9 10" key="1">
    <citation type="journal article" date="2013" name="Genome Announc.">
        <title>Genome Sequence of the Obligate Gammaproteobacterial Methanotroph Methylomicrobium album Strain BG8.</title>
        <authorList>
            <person name="Kits K.D."/>
            <person name="Kalyuzhnaya M.G."/>
            <person name="Klotz M.G."/>
            <person name="Jetten M.S."/>
            <person name="Op den Camp H.J."/>
            <person name="Vuilleumier S."/>
            <person name="Bringel F."/>
            <person name="Dispirito A.A."/>
            <person name="Murrell J.C."/>
            <person name="Bruce D."/>
            <person name="Cheng J.F."/>
            <person name="Copeland A."/>
            <person name="Goodwin L."/>
            <person name="Hauser L."/>
            <person name="Lajus A."/>
            <person name="Land M.L."/>
            <person name="Lapidus A."/>
            <person name="Lucas S."/>
            <person name="Medigue C."/>
            <person name="Pitluck S."/>
            <person name="Woyke T."/>
            <person name="Zeytun A."/>
            <person name="Stein L.Y."/>
        </authorList>
    </citation>
    <scope>NUCLEOTIDE SEQUENCE [LARGE SCALE GENOMIC DNA]</scope>
    <source>
        <strain evidence="9 10">BG8</strain>
    </source>
</reference>
<evidence type="ECO:0000256" key="5">
    <source>
        <dbReference type="ARBA" id="ARBA00023186"/>
    </source>
</evidence>
<proteinExistence type="inferred from homology"/>
<evidence type="ECO:0000259" key="8">
    <source>
        <dbReference type="PROSITE" id="PS50076"/>
    </source>
</evidence>
<keyword evidence="10" id="KW-1185">Reference proteome</keyword>
<dbReference type="RefSeq" id="WP_005373695.1">
    <property type="nucleotide sequence ID" value="NZ_CM001475.1"/>
</dbReference>
<dbReference type="EMBL" id="CM001475">
    <property type="protein sequence ID" value="EIC30823.1"/>
    <property type="molecule type" value="Genomic_DNA"/>
</dbReference>
<dbReference type="PANTHER" id="PTHR12763:SF28">
    <property type="entry name" value="GEO10507P1-RELATED"/>
    <property type="match status" value="1"/>
</dbReference>
<keyword evidence="2 7" id="KW-0812">Transmembrane</keyword>
<dbReference type="PRINTS" id="PR00625">
    <property type="entry name" value="JDOMAIN"/>
</dbReference>
<keyword evidence="5" id="KW-0143">Chaperone</keyword>
<comment type="similarity">
    <text evidence="6">Belongs to the TIM14 family.</text>
</comment>
<dbReference type="InterPro" id="IPR001623">
    <property type="entry name" value="DnaJ_domain"/>
</dbReference>
<feature type="domain" description="J" evidence="8">
    <location>
        <begin position="116"/>
        <end position="167"/>
    </location>
</feature>
<dbReference type="SUPFAM" id="SSF46565">
    <property type="entry name" value="Chaperone J-domain"/>
    <property type="match status" value="1"/>
</dbReference>
<evidence type="ECO:0000256" key="7">
    <source>
        <dbReference type="SAM" id="Phobius"/>
    </source>
</evidence>
<dbReference type="HOGENOM" id="CLU_017633_13_1_6"/>
<dbReference type="STRING" id="686340.Metal_3149"/>
<dbReference type="CDD" id="cd06257">
    <property type="entry name" value="DnaJ"/>
    <property type="match status" value="1"/>
</dbReference>
<evidence type="ECO:0000256" key="4">
    <source>
        <dbReference type="ARBA" id="ARBA00023136"/>
    </source>
</evidence>
<gene>
    <name evidence="9" type="ORF">Metal_3149</name>
</gene>
<dbReference type="PROSITE" id="PS50076">
    <property type="entry name" value="DNAJ_2"/>
    <property type="match status" value="1"/>
</dbReference>
<evidence type="ECO:0000256" key="6">
    <source>
        <dbReference type="ARBA" id="ARBA00038105"/>
    </source>
</evidence>
<dbReference type="Proteomes" id="UP000005090">
    <property type="component" value="Chromosome"/>
</dbReference>
<dbReference type="AlphaFoldDB" id="H8GNR7"/>
<dbReference type="eggNOG" id="COG2214">
    <property type="taxonomic scope" value="Bacteria"/>
</dbReference>
<evidence type="ECO:0000256" key="1">
    <source>
        <dbReference type="ARBA" id="ARBA00004167"/>
    </source>
</evidence>
<evidence type="ECO:0000313" key="9">
    <source>
        <dbReference type="EMBL" id="EIC30823.1"/>
    </source>
</evidence>
<keyword evidence="4 7" id="KW-0472">Membrane</keyword>
<dbReference type="GO" id="GO:0016020">
    <property type="term" value="C:membrane"/>
    <property type="evidence" value="ECO:0007669"/>
    <property type="project" value="UniProtKB-SubCell"/>
</dbReference>
<evidence type="ECO:0000256" key="3">
    <source>
        <dbReference type="ARBA" id="ARBA00022989"/>
    </source>
</evidence>
<feature type="transmembrane region" description="Helical" evidence="7">
    <location>
        <begin position="33"/>
        <end position="49"/>
    </location>
</feature>
<evidence type="ECO:0000313" key="10">
    <source>
        <dbReference type="Proteomes" id="UP000005090"/>
    </source>
</evidence>
<organism evidence="9 10">
    <name type="scientific">Methylomicrobium album BG8</name>
    <dbReference type="NCBI Taxonomy" id="686340"/>
    <lineage>
        <taxon>Bacteria</taxon>
        <taxon>Pseudomonadati</taxon>
        <taxon>Pseudomonadota</taxon>
        <taxon>Gammaproteobacteria</taxon>
        <taxon>Methylococcales</taxon>
        <taxon>Methylococcaceae</taxon>
        <taxon>Methylomicrobium</taxon>
    </lineage>
</organism>
<dbReference type="InterPro" id="IPR036869">
    <property type="entry name" value="J_dom_sf"/>
</dbReference>
<dbReference type="Gene3D" id="1.10.287.110">
    <property type="entry name" value="DnaJ domain"/>
    <property type="match status" value="1"/>
</dbReference>
<comment type="subcellular location">
    <subcellularLocation>
        <location evidence="1">Membrane</location>
        <topology evidence="1">Single-pass membrane protein</topology>
    </subcellularLocation>
</comment>
<accession>H8GNR7</accession>
<protein>
    <submittedName>
        <fullName evidence="9">DnaJ-class molecular chaperone with C-terminal Zn finger domain</fullName>
    </submittedName>
</protein>
<feature type="transmembrane region" description="Helical" evidence="7">
    <location>
        <begin position="56"/>
        <end position="76"/>
    </location>
</feature>
<name>H8GNR7_METAL</name>
<sequence length="167" mass="18558">MIRIAFVLLLIWLVFLALRKLRTAPADVKARVLRYALIAGGLAALIYMAKAGWLGGLFALLGLAAAFLLRLLPSLLRNAPYLHQIWVAWQRAKQGQAGPRQERHDRPASGKMTAAEAYEVLGLKMGASDQEIIEAHRRLMQKIHPDRGGSDYLAAKINLAKKTLLKR</sequence>
<keyword evidence="3 7" id="KW-1133">Transmembrane helix</keyword>
<dbReference type="Pfam" id="PF00226">
    <property type="entry name" value="DnaJ"/>
    <property type="match status" value="1"/>
</dbReference>